<dbReference type="InterPro" id="IPR004380">
    <property type="entry name" value="Asp_race"/>
</dbReference>
<keyword evidence="4" id="KW-1185">Reference proteome</keyword>
<dbReference type="NCBIfam" id="TIGR00035">
    <property type="entry name" value="asp_race"/>
    <property type="match status" value="1"/>
</dbReference>
<proteinExistence type="inferred from homology"/>
<dbReference type="InterPro" id="IPR015942">
    <property type="entry name" value="Asp/Glu/hydantoin_racemase"/>
</dbReference>
<comment type="similarity">
    <text evidence="1">Belongs to the aspartate/glutamate racemases family.</text>
</comment>
<dbReference type="PANTHER" id="PTHR21198">
    <property type="entry name" value="GLUTAMATE RACEMASE"/>
    <property type="match status" value="1"/>
</dbReference>
<dbReference type="InterPro" id="IPR001920">
    <property type="entry name" value="Asp/Glu_race"/>
</dbReference>
<protein>
    <submittedName>
        <fullName evidence="3">Aspartate/glutamate racemase family protein</fullName>
    </submittedName>
</protein>
<gene>
    <name evidence="3" type="ORF">ACFSUO_01520</name>
</gene>
<dbReference type="RefSeq" id="WP_382390368.1">
    <property type="nucleotide sequence ID" value="NZ_JBHUNA010000003.1"/>
</dbReference>
<dbReference type="Gene3D" id="3.40.50.1860">
    <property type="match status" value="2"/>
</dbReference>
<sequence>MKQAGIVGGLGPESTVDYYQSFIQKYQQRMNSKQTLPEIFINSINMYNIFQYISEDRLDDLADYVGGAAQQLETIGADFVIVAANTPHIVFDEVRKKVNVPMISIVEATLDQADELGLERLGLLGTKFTMEHDFFKQPFVSANKKIVVPSEDEQQLLHQKIVDELENGIVKEETKEIFLRITNQMIEEEQLDGLILGCTELPMILGVDDFEIALLNTTDIHVSKMIDATFSD</sequence>
<organism evidence="3 4">
    <name type="scientific">Lentibacillus juripiscarius</name>
    <dbReference type="NCBI Taxonomy" id="257446"/>
    <lineage>
        <taxon>Bacteria</taxon>
        <taxon>Bacillati</taxon>
        <taxon>Bacillota</taxon>
        <taxon>Bacilli</taxon>
        <taxon>Bacillales</taxon>
        <taxon>Bacillaceae</taxon>
        <taxon>Lentibacillus</taxon>
    </lineage>
</organism>
<reference evidence="4" key="1">
    <citation type="journal article" date="2019" name="Int. J. Syst. Evol. Microbiol.">
        <title>The Global Catalogue of Microorganisms (GCM) 10K type strain sequencing project: providing services to taxonomists for standard genome sequencing and annotation.</title>
        <authorList>
            <consortium name="The Broad Institute Genomics Platform"/>
            <consortium name="The Broad Institute Genome Sequencing Center for Infectious Disease"/>
            <person name="Wu L."/>
            <person name="Ma J."/>
        </authorList>
    </citation>
    <scope>NUCLEOTIDE SEQUENCE [LARGE SCALE GENOMIC DNA]</scope>
    <source>
        <strain evidence="4">TISTR 1535</strain>
    </source>
</reference>
<accession>A0ABW5V2L5</accession>
<evidence type="ECO:0000313" key="4">
    <source>
        <dbReference type="Proteomes" id="UP001597502"/>
    </source>
</evidence>
<dbReference type="InterPro" id="IPR033134">
    <property type="entry name" value="Asp/Glu_racemase_AS_2"/>
</dbReference>
<evidence type="ECO:0000256" key="1">
    <source>
        <dbReference type="ARBA" id="ARBA00007847"/>
    </source>
</evidence>
<evidence type="ECO:0000313" key="3">
    <source>
        <dbReference type="EMBL" id="MFD2759666.1"/>
    </source>
</evidence>
<keyword evidence="2" id="KW-0413">Isomerase</keyword>
<dbReference type="PANTHER" id="PTHR21198:SF7">
    <property type="entry name" value="ASPARTATE-GLUTAMATE RACEMASE FAMILY"/>
    <property type="match status" value="1"/>
</dbReference>
<dbReference type="EMBL" id="JBHUNA010000003">
    <property type="protein sequence ID" value="MFD2759666.1"/>
    <property type="molecule type" value="Genomic_DNA"/>
</dbReference>
<dbReference type="Pfam" id="PF01177">
    <property type="entry name" value="Asp_Glu_race"/>
    <property type="match status" value="1"/>
</dbReference>
<dbReference type="PROSITE" id="PS00924">
    <property type="entry name" value="ASP_GLU_RACEMASE_2"/>
    <property type="match status" value="1"/>
</dbReference>
<dbReference type="Proteomes" id="UP001597502">
    <property type="component" value="Unassembled WGS sequence"/>
</dbReference>
<evidence type="ECO:0000256" key="2">
    <source>
        <dbReference type="ARBA" id="ARBA00023235"/>
    </source>
</evidence>
<comment type="caution">
    <text evidence="3">The sequence shown here is derived from an EMBL/GenBank/DDBJ whole genome shotgun (WGS) entry which is preliminary data.</text>
</comment>
<name>A0ABW5V2L5_9BACI</name>
<dbReference type="SUPFAM" id="SSF53681">
    <property type="entry name" value="Aspartate/glutamate racemase"/>
    <property type="match status" value="2"/>
</dbReference>